<organism evidence="1 2">
    <name type="scientific">Desulfopila aestuarii DSM 18488</name>
    <dbReference type="NCBI Taxonomy" id="1121416"/>
    <lineage>
        <taxon>Bacteria</taxon>
        <taxon>Pseudomonadati</taxon>
        <taxon>Thermodesulfobacteriota</taxon>
        <taxon>Desulfobulbia</taxon>
        <taxon>Desulfobulbales</taxon>
        <taxon>Desulfocapsaceae</taxon>
        <taxon>Desulfopila</taxon>
    </lineage>
</organism>
<dbReference type="PANTHER" id="PTHR34986">
    <property type="entry name" value="EVOLVED BETA-GALACTOSIDASE SUBUNIT BETA"/>
    <property type="match status" value="1"/>
</dbReference>
<dbReference type="GO" id="GO:0005829">
    <property type="term" value="C:cytosol"/>
    <property type="evidence" value="ECO:0007669"/>
    <property type="project" value="TreeGrafter"/>
</dbReference>
<dbReference type="AlphaFoldDB" id="A0A1M7Y862"/>
<dbReference type="NCBIfam" id="TIGR00022">
    <property type="entry name" value="YhcH/YjgK/YiaL family protein"/>
    <property type="match status" value="1"/>
</dbReference>
<reference evidence="1 2" key="1">
    <citation type="submission" date="2016-12" db="EMBL/GenBank/DDBJ databases">
        <authorList>
            <person name="Song W.-J."/>
            <person name="Kurnit D.M."/>
        </authorList>
    </citation>
    <scope>NUCLEOTIDE SEQUENCE [LARGE SCALE GENOMIC DNA]</scope>
    <source>
        <strain evidence="1 2">DSM 18488</strain>
    </source>
</reference>
<proteinExistence type="predicted"/>
<dbReference type="PANTHER" id="PTHR34986:SF1">
    <property type="entry name" value="PROTEIN YIAL"/>
    <property type="match status" value="1"/>
</dbReference>
<protein>
    <submittedName>
        <fullName evidence="1">YhcH/YjgK/YiaL family protein</fullName>
    </submittedName>
</protein>
<dbReference type="InterPro" id="IPR004375">
    <property type="entry name" value="NanQ/TabA/YiaL"/>
</dbReference>
<dbReference type="STRING" id="1121416.SAMN02745220_02452"/>
<dbReference type="InterPro" id="IPR037012">
    <property type="entry name" value="NanQ/TabA/YiaL_sf"/>
</dbReference>
<dbReference type="RefSeq" id="WP_073613748.1">
    <property type="nucleotide sequence ID" value="NZ_FRFE01000011.1"/>
</dbReference>
<dbReference type="Proteomes" id="UP000184603">
    <property type="component" value="Unassembled WGS sequence"/>
</dbReference>
<dbReference type="EMBL" id="FRFE01000011">
    <property type="protein sequence ID" value="SHO48761.1"/>
    <property type="molecule type" value="Genomic_DNA"/>
</dbReference>
<name>A0A1M7Y862_9BACT</name>
<evidence type="ECO:0000313" key="2">
    <source>
        <dbReference type="Proteomes" id="UP000184603"/>
    </source>
</evidence>
<gene>
    <name evidence="1" type="ORF">SAMN02745220_02452</name>
</gene>
<keyword evidence="2" id="KW-1185">Reference proteome</keyword>
<accession>A0A1M7Y862</accession>
<evidence type="ECO:0000313" key="1">
    <source>
        <dbReference type="EMBL" id="SHO48761.1"/>
    </source>
</evidence>
<dbReference type="SUPFAM" id="SSF51197">
    <property type="entry name" value="Clavaminate synthase-like"/>
    <property type="match status" value="1"/>
</dbReference>
<dbReference type="Pfam" id="PF04074">
    <property type="entry name" value="DUF386"/>
    <property type="match status" value="1"/>
</dbReference>
<sequence length="151" mass="16506">MIIDKLANSTIYATLHPGIATALGFLASPHVTNLAPGRYDIAGDDIYAIVDKGQGRGREESPLEVHMRYIDVQYVVSGDEWMGWAPYADCSLDQDGFSSDQDIGLCMERPQSWVQVLPGYFAIFYPSDAHAPLAGIGEVHKIVVKVAHALE</sequence>
<dbReference type="Gene3D" id="2.60.120.370">
    <property type="entry name" value="YhcH/YjgK/YiaL"/>
    <property type="match status" value="1"/>
</dbReference>
<dbReference type="OrthoDB" id="6196468at2"/>